<dbReference type="AlphaFoldDB" id="A0A8H7VZU6"/>
<dbReference type="InterPro" id="IPR005062">
    <property type="entry name" value="SAC3/GANP/THP3_conserved"/>
</dbReference>
<keyword evidence="4" id="KW-1185">Reference proteome</keyword>
<name>A0A8H7VZU6_9FUNG</name>
<evidence type="ECO:0000256" key="1">
    <source>
        <dbReference type="SAM" id="MobiDB-lite"/>
    </source>
</evidence>
<evidence type="ECO:0000259" key="2">
    <source>
        <dbReference type="Pfam" id="PF03399"/>
    </source>
</evidence>
<feature type="compositionally biased region" description="Polar residues" evidence="1">
    <location>
        <begin position="152"/>
        <end position="164"/>
    </location>
</feature>
<feature type="region of interest" description="Disordered" evidence="1">
    <location>
        <begin position="233"/>
        <end position="316"/>
    </location>
</feature>
<feature type="domain" description="SAC3/GANP/THP3 conserved" evidence="2">
    <location>
        <begin position="279"/>
        <end position="435"/>
    </location>
</feature>
<dbReference type="Proteomes" id="UP000613177">
    <property type="component" value="Unassembled WGS sequence"/>
</dbReference>
<reference evidence="3" key="1">
    <citation type="submission" date="2021-01" db="EMBL/GenBank/DDBJ databases">
        <title>Metabolic potential, ecology and presence of endohyphal bacteria is reflected in genomic diversity of Mucoromycotina.</title>
        <authorList>
            <person name="Muszewska A."/>
            <person name="Okrasinska A."/>
            <person name="Steczkiewicz K."/>
            <person name="Drgas O."/>
            <person name="Orlowska M."/>
            <person name="Perlinska-Lenart U."/>
            <person name="Aleksandrzak-Piekarczyk T."/>
            <person name="Szatraj K."/>
            <person name="Zielenkiewicz U."/>
            <person name="Pilsyk S."/>
            <person name="Malc E."/>
            <person name="Mieczkowski P."/>
            <person name="Kruszewska J.S."/>
            <person name="Biernat P."/>
            <person name="Pawlowska J."/>
        </authorList>
    </citation>
    <scope>NUCLEOTIDE SEQUENCE</scope>
    <source>
        <strain evidence="3">WA0000018081</strain>
    </source>
</reference>
<gene>
    <name evidence="3" type="ORF">INT48_005520</name>
</gene>
<dbReference type="GO" id="GO:0070390">
    <property type="term" value="C:transcription export complex 2"/>
    <property type="evidence" value="ECO:0007669"/>
    <property type="project" value="TreeGrafter"/>
</dbReference>
<dbReference type="GO" id="GO:0005737">
    <property type="term" value="C:cytoplasm"/>
    <property type="evidence" value="ECO:0007669"/>
    <property type="project" value="TreeGrafter"/>
</dbReference>
<feature type="compositionally biased region" description="Basic and acidic residues" evidence="1">
    <location>
        <begin position="289"/>
        <end position="300"/>
    </location>
</feature>
<accession>A0A8H7VZU6</accession>
<sequence>MQGNVFNRSAGLGTLNSAFASNNLQPFNQPFNEPGSAKTFGQNQQRGGFNAFDGAIGQTSNKALNFNQGGFTKLSEDEFVESGQDSPFNAAKKNDTPFWNPKPANNSLLDQAIGNGLNQPPINNFNQLPFAPNNFGQNPFGQLPATKHVSPFSKTSSTQSNRPSPFDQSIFSAHKPVFSSTEVRPAPSNQSCDTYTKLKVKRLSSRYERSAKAPINKRLGKAVENNQPILARALPKAKEPVTKPPVLKSTPTQPPLMPNKTTASLFLANDPGRSTPKNVPNDSDDLEKDAEGNIDPDKAVKKYRRSAGGEQPLPSDVRTPAALNVIDNILANNPVDKCHKFVRGRTRSIRQDFTLQNIRDLDAVATHERIARFHILSLHEMCEYDEGTFSLSQEMEQLHKTLISLMEYYDDLRDKGIETENEAKFRAQYITRALKFRALSQRNNENLETPSRHPGTSFLMACLLETHFFEVRKGALKAMNASYMMKAGDAQAEHVRQALAYDTIKQLFKEAMRYGIVIDNSLGEPTFSFDQKKYSKKSFAFKEPLSNPSQRKSFLLVEPKKADRTFRDIANGTNPLPNQNVLATQVNPLNPQAIVNEDATPVVNYRFSEITSPDDQQKEKENQYAEIKNQAALADELTEQERKKLELLLEKKKQLEYVHLEILRAEAESRKKEQLIKAEIMRKEDMEKERDREAQTSSIT</sequence>
<dbReference type="EMBL" id="JAEPRE010000005">
    <property type="protein sequence ID" value="KAG2237487.1"/>
    <property type="molecule type" value="Genomic_DNA"/>
</dbReference>
<dbReference type="Pfam" id="PF03399">
    <property type="entry name" value="SAC3_GANP"/>
    <property type="match status" value="1"/>
</dbReference>
<comment type="caution">
    <text evidence="3">The sequence shown here is derived from an EMBL/GenBank/DDBJ whole genome shotgun (WGS) entry which is preliminary data.</text>
</comment>
<dbReference type="InterPro" id="IPR045107">
    <property type="entry name" value="SAC3/GANP/THP3"/>
</dbReference>
<dbReference type="PANTHER" id="PTHR12436:SF3">
    <property type="entry name" value="GERMINAL-CENTER ASSOCIATED NUCLEAR PROTEIN"/>
    <property type="match status" value="1"/>
</dbReference>
<proteinExistence type="predicted"/>
<dbReference type="Gene3D" id="1.25.40.990">
    <property type="match status" value="1"/>
</dbReference>
<organism evidence="3 4">
    <name type="scientific">Thamnidium elegans</name>
    <dbReference type="NCBI Taxonomy" id="101142"/>
    <lineage>
        <taxon>Eukaryota</taxon>
        <taxon>Fungi</taxon>
        <taxon>Fungi incertae sedis</taxon>
        <taxon>Mucoromycota</taxon>
        <taxon>Mucoromycotina</taxon>
        <taxon>Mucoromycetes</taxon>
        <taxon>Mucorales</taxon>
        <taxon>Mucorineae</taxon>
        <taxon>Mucoraceae</taxon>
        <taxon>Thamnidium</taxon>
    </lineage>
</organism>
<dbReference type="PANTHER" id="PTHR12436">
    <property type="entry name" value="80 KDA MCM3-ASSOCIATED PROTEIN"/>
    <property type="match status" value="1"/>
</dbReference>
<evidence type="ECO:0000313" key="3">
    <source>
        <dbReference type="EMBL" id="KAG2237487.1"/>
    </source>
</evidence>
<protein>
    <recommendedName>
        <fullName evidence="2">SAC3/GANP/THP3 conserved domain-containing protein</fullName>
    </recommendedName>
</protein>
<evidence type="ECO:0000313" key="4">
    <source>
        <dbReference type="Proteomes" id="UP000613177"/>
    </source>
</evidence>
<feature type="region of interest" description="Disordered" evidence="1">
    <location>
        <begin position="142"/>
        <end position="164"/>
    </location>
</feature>
<dbReference type="GO" id="GO:0006406">
    <property type="term" value="P:mRNA export from nucleus"/>
    <property type="evidence" value="ECO:0007669"/>
    <property type="project" value="TreeGrafter"/>
</dbReference>